<sequence length="127" mass="14081">MKIALTSIFVNDPIAAFKFYTEVLGFVEKMYMPEMQLAIVAGPDEPDGTSLLLEPNQNLGADAFQKAVYEAGLPTIVFGTKDIHADYQRLREKGVVFRSKPKKAEWGTQAVFEDTCGNLIQLHQAEG</sequence>
<name>A0ABZ0IJ48_9BACT</name>
<accession>A0ABZ0IJ48</accession>
<dbReference type="Proteomes" id="UP001302349">
    <property type="component" value="Chromosome"/>
</dbReference>
<reference evidence="2 3" key="1">
    <citation type="journal article" date="2023" name="Microbiol. Resour. Announc.">
        <title>Complete Genome Sequence of Imperialibacter roseus strain P4T.</title>
        <authorList>
            <person name="Tizabi D.R."/>
            <person name="Bachvaroff T."/>
            <person name="Hill R.T."/>
        </authorList>
    </citation>
    <scope>NUCLEOTIDE SEQUENCE [LARGE SCALE GENOMIC DNA]</scope>
    <source>
        <strain evidence="2 3">P4T</strain>
    </source>
</reference>
<dbReference type="PROSITE" id="PS51819">
    <property type="entry name" value="VOC"/>
    <property type="match status" value="1"/>
</dbReference>
<evidence type="ECO:0000313" key="3">
    <source>
        <dbReference type="Proteomes" id="UP001302349"/>
    </source>
</evidence>
<evidence type="ECO:0000313" key="2">
    <source>
        <dbReference type="EMBL" id="WOK05058.1"/>
    </source>
</evidence>
<dbReference type="SUPFAM" id="SSF54593">
    <property type="entry name" value="Glyoxalase/Bleomycin resistance protein/Dihydroxybiphenyl dioxygenase"/>
    <property type="match status" value="1"/>
</dbReference>
<dbReference type="PANTHER" id="PTHR36437:SF2">
    <property type="entry name" value="GLYOXALASE_BLEOMYCIN RESISTANCE PROTEIN_DIOXYGENASE"/>
    <property type="match status" value="1"/>
</dbReference>
<gene>
    <name evidence="2" type="ORF">RT717_18410</name>
</gene>
<proteinExistence type="predicted"/>
<dbReference type="Pfam" id="PF00903">
    <property type="entry name" value="Glyoxalase"/>
    <property type="match status" value="1"/>
</dbReference>
<dbReference type="InterPro" id="IPR037523">
    <property type="entry name" value="VOC_core"/>
</dbReference>
<dbReference type="RefSeq" id="WP_317487851.1">
    <property type="nucleotide sequence ID" value="NZ_CP136051.1"/>
</dbReference>
<keyword evidence="3" id="KW-1185">Reference proteome</keyword>
<evidence type="ECO:0000259" key="1">
    <source>
        <dbReference type="PROSITE" id="PS51819"/>
    </source>
</evidence>
<feature type="domain" description="VOC" evidence="1">
    <location>
        <begin position="2"/>
        <end position="125"/>
    </location>
</feature>
<dbReference type="Gene3D" id="3.10.180.10">
    <property type="entry name" value="2,3-Dihydroxybiphenyl 1,2-Dioxygenase, domain 1"/>
    <property type="match status" value="1"/>
</dbReference>
<organism evidence="2 3">
    <name type="scientific">Imperialibacter roseus</name>
    <dbReference type="NCBI Taxonomy" id="1324217"/>
    <lineage>
        <taxon>Bacteria</taxon>
        <taxon>Pseudomonadati</taxon>
        <taxon>Bacteroidota</taxon>
        <taxon>Cytophagia</taxon>
        <taxon>Cytophagales</taxon>
        <taxon>Flammeovirgaceae</taxon>
        <taxon>Imperialibacter</taxon>
    </lineage>
</organism>
<dbReference type="InterPro" id="IPR004360">
    <property type="entry name" value="Glyas_Fos-R_dOase_dom"/>
</dbReference>
<dbReference type="InterPro" id="IPR029068">
    <property type="entry name" value="Glyas_Bleomycin-R_OHBP_Dase"/>
</dbReference>
<protein>
    <submittedName>
        <fullName evidence="2">VOC family protein</fullName>
    </submittedName>
</protein>
<dbReference type="EMBL" id="CP136051">
    <property type="protein sequence ID" value="WOK05058.1"/>
    <property type="molecule type" value="Genomic_DNA"/>
</dbReference>
<dbReference type="PANTHER" id="PTHR36437">
    <property type="entry name" value="GLYOXALASE/BLEOMYCIN RESISTANCE PROTEIN/DIOXYGENASE"/>
    <property type="match status" value="1"/>
</dbReference>